<accession>A0ABX8TPE5</accession>
<proteinExistence type="predicted"/>
<reference evidence="1 2" key="1">
    <citation type="journal article" date="2021" name="Mol. Plant">
        <title>Genomic insights into the fast growth of paulownias and the formation of Paulownia witches' broom.</title>
        <authorList>
            <person name="Cao Y."/>
            <person name="Sun G."/>
            <person name="Zhai X."/>
            <person name="Xu P."/>
            <person name="Ma L."/>
            <person name="Deng M."/>
            <person name="Zhao Z."/>
            <person name="Yang H."/>
            <person name="Dong Y."/>
            <person name="Shang Z."/>
            <person name="Lv Y."/>
            <person name="Yan L."/>
            <person name="Liu H."/>
            <person name="Cao X."/>
            <person name="Li B."/>
            <person name="Wang Z."/>
            <person name="Zhao X."/>
            <person name="Yu H."/>
            <person name="Wang F."/>
            <person name="Ma W."/>
            <person name="Huang J."/>
            <person name="Fan G."/>
        </authorList>
    </citation>
    <scope>NUCLEOTIDE SEQUENCE [LARGE SCALE GENOMIC DNA]</scope>
    <source>
        <strain evidence="1 2">Zhengzhou</strain>
    </source>
</reference>
<name>A0ABX8TPE5_9MOLU</name>
<organism evidence="1 2">
    <name type="scientific">Paulownia witches'-broom phytoplasma</name>
    <dbReference type="NCBI Taxonomy" id="39647"/>
    <lineage>
        <taxon>Bacteria</taxon>
        <taxon>Bacillati</taxon>
        <taxon>Mycoplasmatota</taxon>
        <taxon>Mollicutes</taxon>
        <taxon>Acholeplasmatales</taxon>
        <taxon>Acholeplasmataceae</taxon>
        <taxon>Candidatus Phytoplasma</taxon>
        <taxon>16SrI (Aster yellows group)</taxon>
    </lineage>
</organism>
<dbReference type="RefSeq" id="WP_219475232.1">
    <property type="nucleotide sequence ID" value="NZ_BSCX01000034.1"/>
</dbReference>
<sequence>MIKIKAIQENIEKIQMIYFVNKCFCLDFDKLKNKLLKFFNNKTFDEIKKTKHCKLLKEPLSKIKKFCNLTNDIKDLLSEQNIFKISIDKCQRVIGYFIKQQDIWYFNVFLYDPFHKYNFCESNKNLNQIALKHLYKFLQISNLTYDTIQKLVYKHRNLRKILKKQ</sequence>
<evidence type="ECO:0000313" key="1">
    <source>
        <dbReference type="EMBL" id="QYC31209.1"/>
    </source>
</evidence>
<dbReference type="EMBL" id="CP066882">
    <property type="protein sequence ID" value="QYC31209.1"/>
    <property type="molecule type" value="Genomic_DNA"/>
</dbReference>
<gene>
    <name evidence="1" type="ORF">HGD80_01180</name>
</gene>
<keyword evidence="2" id="KW-1185">Reference proteome</keyword>
<protein>
    <submittedName>
        <fullName evidence="1">Uncharacterized protein</fullName>
    </submittedName>
</protein>
<dbReference type="Proteomes" id="UP000825369">
    <property type="component" value="Chromosome"/>
</dbReference>
<evidence type="ECO:0000313" key="2">
    <source>
        <dbReference type="Proteomes" id="UP000825369"/>
    </source>
</evidence>